<feature type="transmembrane region" description="Helical" evidence="1">
    <location>
        <begin position="57"/>
        <end position="75"/>
    </location>
</feature>
<name>A0A0G0UFF0_9BACT</name>
<sequence length="405" mass="46216">MNLAAINAIVLFVLAIPMVMKYRILPIEGTPYWLFGILFILLVANVVVSLFSKERRLSYICIFTSIAISLGGVLWTSMVDRSRTAPALGVHDIILQQEAAMRYVIEGKNPYKETYFGTPVESFHYADSTGKSAINPALYHFVMPPWYLILPFLFYFPATSILGFFDGRMVLGAGMIVTVILLWRWFRDKELGILTILITALSPATVDYFIEGRSDGFVLPWLVGALFALDRRKWFVSAVLMGFSLMSKQTTWILLPYFVGFLWMKRKRMPLLVTASVVALLSLPFFLWDAGAFIESTILYLSGNSATSYPVSGYGLGMVLYELGFIKDLHAYYPFLFWQMLVTIPALVLGFRWLKKTMKISSLILVYALTLFLFWYTSRYFNNSHAGFLSWIFVLGTMRYIDEKS</sequence>
<accession>A0A0G0UFF0</accession>
<keyword evidence="1" id="KW-0472">Membrane</keyword>
<evidence type="ECO:0000313" key="3">
    <source>
        <dbReference type="Proteomes" id="UP000034854"/>
    </source>
</evidence>
<feature type="transmembrane region" description="Helical" evidence="1">
    <location>
        <begin position="331"/>
        <end position="353"/>
    </location>
</feature>
<evidence type="ECO:0008006" key="4">
    <source>
        <dbReference type="Google" id="ProtNLM"/>
    </source>
</evidence>
<dbReference type="EMBL" id="LCAG01000020">
    <property type="protein sequence ID" value="KKR86146.1"/>
    <property type="molecule type" value="Genomic_DNA"/>
</dbReference>
<feature type="transmembrane region" description="Helical" evidence="1">
    <location>
        <begin position="271"/>
        <end position="294"/>
    </location>
</feature>
<evidence type="ECO:0000256" key="1">
    <source>
        <dbReference type="SAM" id="Phobius"/>
    </source>
</evidence>
<comment type="caution">
    <text evidence="2">The sequence shown here is derived from an EMBL/GenBank/DDBJ whole genome shotgun (WGS) entry which is preliminary data.</text>
</comment>
<organism evidence="2 3">
    <name type="scientific">Candidatus Curtissbacteria bacterium GW2011_GWA1_41_11</name>
    <dbReference type="NCBI Taxonomy" id="1618409"/>
    <lineage>
        <taxon>Bacteria</taxon>
        <taxon>Candidatus Curtissiibacteriota</taxon>
    </lineage>
</organism>
<dbReference type="AlphaFoldDB" id="A0A0G0UFF0"/>
<evidence type="ECO:0000313" key="2">
    <source>
        <dbReference type="EMBL" id="KKR86146.1"/>
    </source>
</evidence>
<feature type="transmembrane region" description="Helical" evidence="1">
    <location>
        <begin position="137"/>
        <end position="156"/>
    </location>
</feature>
<keyword evidence="1" id="KW-1133">Transmembrane helix</keyword>
<keyword evidence="1" id="KW-0812">Transmembrane</keyword>
<feature type="transmembrane region" description="Helical" evidence="1">
    <location>
        <begin position="360"/>
        <end position="378"/>
    </location>
</feature>
<feature type="transmembrane region" description="Helical" evidence="1">
    <location>
        <begin position="32"/>
        <end position="51"/>
    </location>
</feature>
<reference evidence="2 3" key="1">
    <citation type="journal article" date="2015" name="Nature">
        <title>rRNA introns, odd ribosomes, and small enigmatic genomes across a large radiation of phyla.</title>
        <authorList>
            <person name="Brown C.T."/>
            <person name="Hug L.A."/>
            <person name="Thomas B.C."/>
            <person name="Sharon I."/>
            <person name="Castelle C.J."/>
            <person name="Singh A."/>
            <person name="Wilkins M.J."/>
            <person name="Williams K.H."/>
            <person name="Banfield J.F."/>
        </authorList>
    </citation>
    <scope>NUCLEOTIDE SEQUENCE [LARGE SCALE GENOMIC DNA]</scope>
</reference>
<feature type="transmembrane region" description="Helical" evidence="1">
    <location>
        <begin position="168"/>
        <end position="186"/>
    </location>
</feature>
<proteinExistence type="predicted"/>
<feature type="transmembrane region" description="Helical" evidence="1">
    <location>
        <begin position="234"/>
        <end position="259"/>
    </location>
</feature>
<protein>
    <recommendedName>
        <fullName evidence="4">DUF2029 domain-containing protein</fullName>
    </recommendedName>
</protein>
<feature type="transmembrane region" description="Helical" evidence="1">
    <location>
        <begin position="191"/>
        <end position="210"/>
    </location>
</feature>
<feature type="transmembrane region" description="Helical" evidence="1">
    <location>
        <begin position="6"/>
        <end position="25"/>
    </location>
</feature>
<dbReference type="Proteomes" id="UP000034854">
    <property type="component" value="Unassembled WGS sequence"/>
</dbReference>
<gene>
    <name evidence="2" type="ORF">UU34_C0020G0007</name>
</gene>